<dbReference type="Pfam" id="PF00196">
    <property type="entry name" value="GerE"/>
    <property type="match status" value="1"/>
</dbReference>
<evidence type="ECO:0000259" key="7">
    <source>
        <dbReference type="PROSITE" id="PS50110"/>
    </source>
</evidence>
<organism evidence="8 9">
    <name type="scientific">Geotalea uraniireducens</name>
    <dbReference type="NCBI Taxonomy" id="351604"/>
    <lineage>
        <taxon>Bacteria</taxon>
        <taxon>Pseudomonadati</taxon>
        <taxon>Thermodesulfobacteriota</taxon>
        <taxon>Desulfuromonadia</taxon>
        <taxon>Geobacterales</taxon>
        <taxon>Geobacteraceae</taxon>
        <taxon>Geotalea</taxon>
    </lineage>
</organism>
<accession>A0ABM8EIZ3</accession>
<dbReference type="SMART" id="SM00421">
    <property type="entry name" value="HTH_LUXR"/>
    <property type="match status" value="1"/>
</dbReference>
<evidence type="ECO:0000256" key="1">
    <source>
        <dbReference type="ARBA" id="ARBA00022553"/>
    </source>
</evidence>
<evidence type="ECO:0000313" key="9">
    <source>
        <dbReference type="Proteomes" id="UP001317705"/>
    </source>
</evidence>
<name>A0ABM8EIZ3_9BACT</name>
<dbReference type="SMART" id="SM00448">
    <property type="entry name" value="REC"/>
    <property type="match status" value="1"/>
</dbReference>
<dbReference type="PANTHER" id="PTHR43214:SF41">
    <property type="entry name" value="NITRATE_NITRITE RESPONSE REGULATOR PROTEIN NARP"/>
    <property type="match status" value="1"/>
</dbReference>
<feature type="modified residue" description="4-aspartylphosphate" evidence="5">
    <location>
        <position position="55"/>
    </location>
</feature>
<dbReference type="RefSeq" id="WP_282002917.1">
    <property type="nucleotide sequence ID" value="NZ_AP027151.1"/>
</dbReference>
<evidence type="ECO:0000256" key="3">
    <source>
        <dbReference type="ARBA" id="ARBA00023125"/>
    </source>
</evidence>
<dbReference type="InterPro" id="IPR039420">
    <property type="entry name" value="WalR-like"/>
</dbReference>
<keyword evidence="2" id="KW-0805">Transcription regulation</keyword>
<dbReference type="CDD" id="cd17535">
    <property type="entry name" value="REC_NarL-like"/>
    <property type="match status" value="1"/>
</dbReference>
<dbReference type="InterPro" id="IPR000792">
    <property type="entry name" value="Tscrpt_reg_LuxR_C"/>
</dbReference>
<dbReference type="PROSITE" id="PS50110">
    <property type="entry name" value="RESPONSE_REGULATORY"/>
    <property type="match status" value="1"/>
</dbReference>
<dbReference type="CDD" id="cd06170">
    <property type="entry name" value="LuxR_C_like"/>
    <property type="match status" value="1"/>
</dbReference>
<proteinExistence type="predicted"/>
<evidence type="ECO:0000256" key="2">
    <source>
        <dbReference type="ARBA" id="ARBA00023015"/>
    </source>
</evidence>
<feature type="domain" description="HTH luxR-type" evidence="6">
    <location>
        <begin position="146"/>
        <end position="211"/>
    </location>
</feature>
<gene>
    <name evidence="8" type="ORF">GURASL_13780</name>
</gene>
<evidence type="ECO:0000256" key="5">
    <source>
        <dbReference type="PROSITE-ProRule" id="PRU00169"/>
    </source>
</evidence>
<dbReference type="Proteomes" id="UP001317705">
    <property type="component" value="Chromosome"/>
</dbReference>
<dbReference type="SUPFAM" id="SSF46894">
    <property type="entry name" value="C-terminal effector domain of the bipartite response regulators"/>
    <property type="match status" value="1"/>
</dbReference>
<dbReference type="SUPFAM" id="SSF52172">
    <property type="entry name" value="CheY-like"/>
    <property type="match status" value="1"/>
</dbReference>
<protein>
    <submittedName>
        <fullName evidence="8">DNA-binding response regulator</fullName>
    </submittedName>
</protein>
<dbReference type="InterPro" id="IPR011006">
    <property type="entry name" value="CheY-like_superfamily"/>
</dbReference>
<reference evidence="8 9" key="1">
    <citation type="submission" date="2022-12" db="EMBL/GenBank/DDBJ databases">
        <title>Polyphasic characterization of Geotalea uranireducens NIT-SL11 newly isolated from a complex of sewage sludge and microbially reduced graphene oxide.</title>
        <authorList>
            <person name="Xie L."/>
            <person name="Yoshida N."/>
            <person name="Meng L."/>
        </authorList>
    </citation>
    <scope>NUCLEOTIDE SEQUENCE [LARGE SCALE GENOMIC DNA]</scope>
    <source>
        <strain evidence="8 9">NIT-SL11</strain>
    </source>
</reference>
<dbReference type="Gene3D" id="3.40.50.2300">
    <property type="match status" value="1"/>
</dbReference>
<dbReference type="EMBL" id="AP027151">
    <property type="protein sequence ID" value="BDV42455.1"/>
    <property type="molecule type" value="Genomic_DNA"/>
</dbReference>
<dbReference type="PROSITE" id="PS50043">
    <property type="entry name" value="HTH_LUXR_2"/>
    <property type="match status" value="1"/>
</dbReference>
<keyword evidence="3 8" id="KW-0238">DNA-binding</keyword>
<dbReference type="InterPro" id="IPR058245">
    <property type="entry name" value="NreC/VraR/RcsB-like_REC"/>
</dbReference>
<dbReference type="Pfam" id="PF00072">
    <property type="entry name" value="Response_reg"/>
    <property type="match status" value="1"/>
</dbReference>
<evidence type="ECO:0000313" key="8">
    <source>
        <dbReference type="EMBL" id="BDV42455.1"/>
    </source>
</evidence>
<dbReference type="InterPro" id="IPR016032">
    <property type="entry name" value="Sig_transdc_resp-reg_C-effctor"/>
</dbReference>
<keyword evidence="9" id="KW-1185">Reference proteome</keyword>
<dbReference type="PRINTS" id="PR00038">
    <property type="entry name" value="HTHLUXR"/>
</dbReference>
<dbReference type="InterPro" id="IPR001789">
    <property type="entry name" value="Sig_transdc_resp-reg_receiver"/>
</dbReference>
<evidence type="ECO:0000259" key="6">
    <source>
        <dbReference type="PROSITE" id="PS50043"/>
    </source>
</evidence>
<dbReference type="GO" id="GO:0003677">
    <property type="term" value="F:DNA binding"/>
    <property type="evidence" value="ECO:0007669"/>
    <property type="project" value="UniProtKB-KW"/>
</dbReference>
<feature type="domain" description="Response regulatory" evidence="7">
    <location>
        <begin position="4"/>
        <end position="120"/>
    </location>
</feature>
<keyword evidence="4" id="KW-0804">Transcription</keyword>
<keyword evidence="1 5" id="KW-0597">Phosphoprotein</keyword>
<dbReference type="PANTHER" id="PTHR43214">
    <property type="entry name" value="TWO-COMPONENT RESPONSE REGULATOR"/>
    <property type="match status" value="1"/>
</dbReference>
<evidence type="ECO:0000256" key="4">
    <source>
        <dbReference type="ARBA" id="ARBA00023163"/>
    </source>
</evidence>
<sequence>MKIKVLIVDDHKIMREGLKSLLDKETDLEMVGEADNGRTAIQYARDLAPQVVLMDLSMPEMNGIDATRRIVTECPSTKVLALSMHSDRRFVEGALAAGAHGFLLKDCAFDELVVAIREVAGGRFYLSPRIAGLVVKDFLGRGERPGQMAAVHLTPREREVLQLIAEGKNTKEIAFALNVSVKTVETQRMQVMRKLQTNSIAELTKYAIREGLTTMD</sequence>